<name>C4V4D7_9FIRM</name>
<dbReference type="RefSeq" id="WP_006690115.1">
    <property type="nucleotide sequence ID" value="NZ_GG694006.1"/>
</dbReference>
<dbReference type="AlphaFoldDB" id="C4V4D7"/>
<dbReference type="InterPro" id="IPR009057">
    <property type="entry name" value="Homeodomain-like_sf"/>
</dbReference>
<comment type="caution">
    <text evidence="3">The sequence shown here is derived from an EMBL/GenBank/DDBJ whole genome shotgun (WGS) entry which is preliminary data.</text>
</comment>
<dbReference type="HOGENOM" id="CLU_027402_15_2_9"/>
<evidence type="ECO:0000256" key="1">
    <source>
        <dbReference type="SAM" id="MobiDB-lite"/>
    </source>
</evidence>
<accession>C4V4D7</accession>
<dbReference type="SUPFAM" id="SSF46689">
    <property type="entry name" value="Homeodomain-like"/>
    <property type="match status" value="1"/>
</dbReference>
<feature type="region of interest" description="Disordered" evidence="1">
    <location>
        <begin position="63"/>
        <end position="84"/>
    </location>
</feature>
<evidence type="ECO:0000313" key="4">
    <source>
        <dbReference type="Proteomes" id="UP000005309"/>
    </source>
</evidence>
<dbReference type="EMBL" id="ACLA01000020">
    <property type="protein sequence ID" value="EEQ48401.1"/>
    <property type="molecule type" value="Genomic_DNA"/>
</dbReference>
<keyword evidence="4" id="KW-1185">Reference proteome</keyword>
<organism evidence="3 4">
    <name type="scientific">Selenomonas flueggei ATCC 43531</name>
    <dbReference type="NCBI Taxonomy" id="638302"/>
    <lineage>
        <taxon>Bacteria</taxon>
        <taxon>Bacillati</taxon>
        <taxon>Bacillota</taxon>
        <taxon>Negativicutes</taxon>
        <taxon>Selenomonadales</taxon>
        <taxon>Selenomonadaceae</taxon>
        <taxon>Selenomonas</taxon>
    </lineage>
</organism>
<dbReference type="InterPro" id="IPR036397">
    <property type="entry name" value="RNaseH_sf"/>
</dbReference>
<dbReference type="eggNOG" id="COG2801">
    <property type="taxonomic scope" value="Bacteria"/>
</dbReference>
<proteinExistence type="predicted"/>
<dbReference type="Pfam" id="PF00665">
    <property type="entry name" value="rve"/>
    <property type="match status" value="1"/>
</dbReference>
<protein>
    <submittedName>
        <fullName evidence="3">Integrase core domain protein</fullName>
    </submittedName>
</protein>
<dbReference type="PANTHER" id="PTHR35004">
    <property type="entry name" value="TRANSPOSASE RV3428C-RELATED"/>
    <property type="match status" value="1"/>
</dbReference>
<dbReference type="InterPro" id="IPR012337">
    <property type="entry name" value="RNaseH-like_sf"/>
</dbReference>
<evidence type="ECO:0000313" key="3">
    <source>
        <dbReference type="EMBL" id="EEQ48401.1"/>
    </source>
</evidence>
<sequence length="329" mass="39101">MLYLPKQTTHKGGFLMKSITQDIKYYQAILSYADQHGVTKAAIKYHTYRQFIYRLRNRYDGTPESLDPRSRRPHHHPNEHSDREIALIRRMRKRRPNTGLICFWVHLRKKGYTRSITGLYRCMKRLGLKAGKAKKPVYKPKPYEQATFPGQKVQIDVKVVPSVCIVGQAKEQGEKMYQYTAIDEYTRFRFIAAFKEQSTYSSMCFLQQLIRRFPFKIHKVQTDNGAEFTKRFQAADEANLTLFEKELKRLGIAHQKIRPYTPRHNGKVERSHRKDNEEFYASHTFYSFEDFKMQLARRNREYNNFPMRPLGWKSPREALSLFLSCVTYD</sequence>
<dbReference type="Proteomes" id="UP000005309">
    <property type="component" value="Unassembled WGS sequence"/>
</dbReference>
<dbReference type="GO" id="GO:0003676">
    <property type="term" value="F:nucleic acid binding"/>
    <property type="evidence" value="ECO:0007669"/>
    <property type="project" value="InterPro"/>
</dbReference>
<dbReference type="PROSITE" id="PS50994">
    <property type="entry name" value="INTEGRASE"/>
    <property type="match status" value="1"/>
</dbReference>
<gene>
    <name evidence="3" type="ORF">HMPREF0908_1381</name>
</gene>
<feature type="domain" description="Integrase catalytic" evidence="2">
    <location>
        <begin position="145"/>
        <end position="323"/>
    </location>
</feature>
<dbReference type="InterPro" id="IPR001584">
    <property type="entry name" value="Integrase_cat-core"/>
</dbReference>
<reference evidence="3 4" key="1">
    <citation type="submission" date="2009-04" db="EMBL/GenBank/DDBJ databases">
        <authorList>
            <person name="Qin X."/>
            <person name="Bachman B."/>
            <person name="Battles P."/>
            <person name="Bell A."/>
            <person name="Bess C."/>
            <person name="Bickham C."/>
            <person name="Chaboub L."/>
            <person name="Chen D."/>
            <person name="Coyle M."/>
            <person name="Deiros D.R."/>
            <person name="Dinh H."/>
            <person name="Forbes L."/>
            <person name="Fowler G."/>
            <person name="Francisco L."/>
            <person name="Fu Q."/>
            <person name="Gubbala S."/>
            <person name="Hale W."/>
            <person name="Han Y."/>
            <person name="Hemphill L."/>
            <person name="Highlander S.K."/>
            <person name="Hirani K."/>
            <person name="Hogues M."/>
            <person name="Jackson L."/>
            <person name="Jakkamsetti A."/>
            <person name="Javaid M."/>
            <person name="Jiang H."/>
            <person name="Korchina V."/>
            <person name="Kovar C."/>
            <person name="Lara F."/>
            <person name="Lee S."/>
            <person name="Mata R."/>
            <person name="Mathew T."/>
            <person name="Moen C."/>
            <person name="Morales K."/>
            <person name="Munidasa M."/>
            <person name="Nazareth L."/>
            <person name="Ngo R."/>
            <person name="Nguyen L."/>
            <person name="Okwuonu G."/>
            <person name="Ongeri F."/>
            <person name="Patil S."/>
            <person name="Petrosino J."/>
            <person name="Pham C."/>
            <person name="Pham P."/>
            <person name="Pu L.-L."/>
            <person name="Puazo M."/>
            <person name="Raj R."/>
            <person name="Reid J."/>
            <person name="Rouhana J."/>
            <person name="Saada N."/>
            <person name="Shang Y."/>
            <person name="Simmons D."/>
            <person name="Thornton R."/>
            <person name="Warren J."/>
            <person name="Weissenberger G."/>
            <person name="Zhang J."/>
            <person name="Zhang L."/>
            <person name="Zhou C."/>
            <person name="Zhu D."/>
            <person name="Muzny D."/>
            <person name="Worley K."/>
            <person name="Gibbs R."/>
        </authorList>
    </citation>
    <scope>NUCLEOTIDE SEQUENCE [LARGE SCALE GENOMIC DNA]</scope>
    <source>
        <strain evidence="3 4">ATCC 43531</strain>
    </source>
</reference>
<dbReference type="GO" id="GO:0015074">
    <property type="term" value="P:DNA integration"/>
    <property type="evidence" value="ECO:0007669"/>
    <property type="project" value="InterPro"/>
</dbReference>
<dbReference type="PANTHER" id="PTHR35004:SF7">
    <property type="entry name" value="INTEGRASE PROTEIN"/>
    <property type="match status" value="1"/>
</dbReference>
<dbReference type="SUPFAM" id="SSF53098">
    <property type="entry name" value="Ribonuclease H-like"/>
    <property type="match status" value="1"/>
</dbReference>
<dbReference type="Gene3D" id="3.30.420.10">
    <property type="entry name" value="Ribonuclease H-like superfamily/Ribonuclease H"/>
    <property type="match status" value="1"/>
</dbReference>
<evidence type="ECO:0000259" key="2">
    <source>
        <dbReference type="PROSITE" id="PS50994"/>
    </source>
</evidence>